<dbReference type="PANTHER" id="PTHR31150:SF32">
    <property type="entry name" value="RING_U-BOX SUPERFAMILY PROTEIN"/>
    <property type="match status" value="1"/>
</dbReference>
<evidence type="ECO:0000313" key="5">
    <source>
        <dbReference type="Proteomes" id="UP001180020"/>
    </source>
</evidence>
<evidence type="ECO:0000256" key="1">
    <source>
        <dbReference type="PROSITE-ProRule" id="PRU00175"/>
    </source>
</evidence>
<dbReference type="AlphaFoldDB" id="A0AAV9FMA7"/>
<evidence type="ECO:0000259" key="3">
    <source>
        <dbReference type="PROSITE" id="PS50089"/>
    </source>
</evidence>
<dbReference type="EMBL" id="JAUJYO010000001">
    <property type="protein sequence ID" value="KAK1326711.1"/>
    <property type="molecule type" value="Genomic_DNA"/>
</dbReference>
<reference evidence="4" key="2">
    <citation type="submission" date="2023-06" db="EMBL/GenBank/DDBJ databases">
        <authorList>
            <person name="Ma L."/>
            <person name="Liu K.-W."/>
            <person name="Li Z."/>
            <person name="Hsiao Y.-Y."/>
            <person name="Qi Y."/>
            <person name="Fu T."/>
            <person name="Tang G."/>
            <person name="Zhang D."/>
            <person name="Sun W.-H."/>
            <person name="Liu D.-K."/>
            <person name="Li Y."/>
            <person name="Chen G.-Z."/>
            <person name="Liu X.-D."/>
            <person name="Liao X.-Y."/>
            <person name="Jiang Y.-T."/>
            <person name="Yu X."/>
            <person name="Hao Y."/>
            <person name="Huang J."/>
            <person name="Zhao X.-W."/>
            <person name="Ke S."/>
            <person name="Chen Y.-Y."/>
            <person name="Wu W.-L."/>
            <person name="Hsu J.-L."/>
            <person name="Lin Y.-F."/>
            <person name="Huang M.-D."/>
            <person name="Li C.-Y."/>
            <person name="Huang L."/>
            <person name="Wang Z.-W."/>
            <person name="Zhao X."/>
            <person name="Zhong W.-Y."/>
            <person name="Peng D.-H."/>
            <person name="Ahmad S."/>
            <person name="Lan S."/>
            <person name="Zhang J.-S."/>
            <person name="Tsai W.-C."/>
            <person name="Van De Peer Y."/>
            <person name="Liu Z.-J."/>
        </authorList>
    </citation>
    <scope>NUCLEOTIDE SEQUENCE</scope>
    <source>
        <strain evidence="4">CP</strain>
        <tissue evidence="4">Leaves</tissue>
    </source>
</reference>
<dbReference type="InterPro" id="IPR013083">
    <property type="entry name" value="Znf_RING/FYVE/PHD"/>
</dbReference>
<sequence length="409" mass="43869">MGGVCCVAAREKTLLNRTRSLPSSTHVVEATHRRQARYSPSWSFRWDSRTHVEGVADDLVQLPQIDSGCIESEIKTGGDTENEGLSDGGSLLDSLQTPSWQKSPVSEGASGNSAAGTLDLSFQSNCSIEENDFMKSSDIAAKDSVSTPSTSTPSTISKAAVAFALCPSSRSRSLPTWKSRCSPSHHHFSRQSSDSRIPSSKSPNECGSSDGWSTCAFSELVTASSSGRDESWSVEIDGAHTDAKACGVCSKPLRNKSPWGAQKIMAGTNNELSVVAVLACGHVYHADCLEHATPEADRFDPPCLTCRVGEQPSSSKPKRAESEAKSRNKMSRIGAVDADSEAGDEVAMGSGRWKGKGPKMGASFSMRRPFLRRHFSVGSRSARPELEGGGDSGGEPRRKGFFWGWNRRV</sequence>
<feature type="domain" description="RING-type" evidence="3">
    <location>
        <begin position="246"/>
        <end position="307"/>
    </location>
</feature>
<reference evidence="4" key="1">
    <citation type="journal article" date="2023" name="Nat. Commun.">
        <title>Diploid and tetraploid genomes of Acorus and the evolution of monocots.</title>
        <authorList>
            <person name="Ma L."/>
            <person name="Liu K.W."/>
            <person name="Li Z."/>
            <person name="Hsiao Y.Y."/>
            <person name="Qi Y."/>
            <person name="Fu T."/>
            <person name="Tang G.D."/>
            <person name="Zhang D."/>
            <person name="Sun W.H."/>
            <person name="Liu D.K."/>
            <person name="Li Y."/>
            <person name="Chen G.Z."/>
            <person name="Liu X.D."/>
            <person name="Liao X.Y."/>
            <person name="Jiang Y.T."/>
            <person name="Yu X."/>
            <person name="Hao Y."/>
            <person name="Huang J."/>
            <person name="Zhao X.W."/>
            <person name="Ke S."/>
            <person name="Chen Y.Y."/>
            <person name="Wu W.L."/>
            <person name="Hsu J.L."/>
            <person name="Lin Y.F."/>
            <person name="Huang M.D."/>
            <person name="Li C.Y."/>
            <person name="Huang L."/>
            <person name="Wang Z.W."/>
            <person name="Zhao X."/>
            <person name="Zhong W.Y."/>
            <person name="Peng D.H."/>
            <person name="Ahmad S."/>
            <person name="Lan S."/>
            <person name="Zhang J.S."/>
            <person name="Tsai W.C."/>
            <person name="Van de Peer Y."/>
            <person name="Liu Z.J."/>
        </authorList>
    </citation>
    <scope>NUCLEOTIDE SEQUENCE</scope>
    <source>
        <strain evidence="4">CP</strain>
    </source>
</reference>
<feature type="region of interest" description="Disordered" evidence="2">
    <location>
        <begin position="72"/>
        <end position="113"/>
    </location>
</feature>
<feature type="region of interest" description="Disordered" evidence="2">
    <location>
        <begin position="171"/>
        <end position="206"/>
    </location>
</feature>
<protein>
    <recommendedName>
        <fullName evidence="3">RING-type domain-containing protein</fullName>
    </recommendedName>
</protein>
<feature type="compositionally biased region" description="Polar residues" evidence="2">
    <location>
        <begin position="171"/>
        <end position="182"/>
    </location>
</feature>
<name>A0AAV9FMA7_ACOCL</name>
<keyword evidence="5" id="KW-1185">Reference proteome</keyword>
<dbReference type="Proteomes" id="UP001180020">
    <property type="component" value="Unassembled WGS sequence"/>
</dbReference>
<keyword evidence="1" id="KW-0479">Metal-binding</keyword>
<dbReference type="InterPro" id="IPR001841">
    <property type="entry name" value="Znf_RING"/>
</dbReference>
<keyword evidence="1" id="KW-0862">Zinc</keyword>
<comment type="caution">
    <text evidence="4">The sequence shown here is derived from an EMBL/GenBank/DDBJ whole genome shotgun (WGS) entry which is preliminary data.</text>
</comment>
<dbReference type="PANTHER" id="PTHR31150">
    <property type="entry name" value="EXPRESSED PROTEIN"/>
    <property type="match status" value="1"/>
</dbReference>
<dbReference type="Gene3D" id="3.30.40.10">
    <property type="entry name" value="Zinc/RING finger domain, C3HC4 (zinc finger)"/>
    <property type="match status" value="1"/>
</dbReference>
<evidence type="ECO:0000256" key="2">
    <source>
        <dbReference type="SAM" id="MobiDB-lite"/>
    </source>
</evidence>
<organism evidence="4 5">
    <name type="scientific">Acorus calamus</name>
    <name type="common">Sweet flag</name>
    <dbReference type="NCBI Taxonomy" id="4465"/>
    <lineage>
        <taxon>Eukaryota</taxon>
        <taxon>Viridiplantae</taxon>
        <taxon>Streptophyta</taxon>
        <taxon>Embryophyta</taxon>
        <taxon>Tracheophyta</taxon>
        <taxon>Spermatophyta</taxon>
        <taxon>Magnoliopsida</taxon>
        <taxon>Liliopsida</taxon>
        <taxon>Acoraceae</taxon>
        <taxon>Acorus</taxon>
    </lineage>
</organism>
<feature type="region of interest" description="Disordered" evidence="2">
    <location>
        <begin position="375"/>
        <end position="409"/>
    </location>
</feature>
<evidence type="ECO:0000313" key="4">
    <source>
        <dbReference type="EMBL" id="KAK1326711.1"/>
    </source>
</evidence>
<dbReference type="GO" id="GO:0008270">
    <property type="term" value="F:zinc ion binding"/>
    <property type="evidence" value="ECO:0007669"/>
    <property type="project" value="UniProtKB-KW"/>
</dbReference>
<dbReference type="PROSITE" id="PS50089">
    <property type="entry name" value="ZF_RING_2"/>
    <property type="match status" value="1"/>
</dbReference>
<accession>A0AAV9FMA7</accession>
<gene>
    <name evidence="4" type="ORF">QJS10_CPA01g01228</name>
</gene>
<feature type="compositionally biased region" description="Polar residues" evidence="2">
    <location>
        <begin position="96"/>
        <end position="113"/>
    </location>
</feature>
<dbReference type="SUPFAM" id="SSF57850">
    <property type="entry name" value="RING/U-box"/>
    <property type="match status" value="1"/>
</dbReference>
<keyword evidence="1" id="KW-0863">Zinc-finger</keyword>
<feature type="region of interest" description="Disordered" evidence="2">
    <location>
        <begin position="308"/>
        <end position="361"/>
    </location>
</feature>
<feature type="compositionally biased region" description="Low complexity" evidence="2">
    <location>
        <begin position="190"/>
        <end position="203"/>
    </location>
</feature>
<proteinExistence type="predicted"/>